<sequence length="370" mass="42141">MTMVKSIHYPMAKDADGTWIHIGEITETNAKNPVFCPECDARFVPRLGDINKHHFAHKSGSQGVCSGESGYHALAKHLLAYHFEKEAKITLQATCQSCHYTQEVTKTVARVEVEKGDVEHRPDARIRLENDEIIECEVVYRNPLGDKLKRYKRDKTAALIWFIGGSIEEVPSICQPNWDEDDYNEADLKKYFGESLILLASFAPANHVCKPWGTASIGKYTCIRCKQETQVALFSTWFPCWVGLQEIGYAEFGLGPIHNNISIAYIPAGFWQELNKQHGTHLANDFSSTPSGYKRFYIMNHCHCGCKIPDAFIKQSIMEYESDLDDFKTVTVHFELTHWEEQSINNAVNNGYKLGSTLHQLMRDRNTKIQ</sequence>
<dbReference type="STRING" id="1839801.Dform_00809"/>
<name>A0A1P8F6P6_9CHLR</name>
<dbReference type="Pfam" id="PF25164">
    <property type="entry name" value="CoiA_N"/>
    <property type="match status" value="1"/>
</dbReference>
<dbReference type="KEGG" id="dfo:Dform_00809"/>
<dbReference type="InterPro" id="IPR057253">
    <property type="entry name" value="CoiA-like_N"/>
</dbReference>
<gene>
    <name evidence="2" type="ORF">Dform_00809</name>
</gene>
<evidence type="ECO:0000313" key="2">
    <source>
        <dbReference type="EMBL" id="APV44157.1"/>
    </source>
</evidence>
<proteinExistence type="predicted"/>
<dbReference type="Proteomes" id="UP000185934">
    <property type="component" value="Chromosome"/>
</dbReference>
<evidence type="ECO:0000259" key="1">
    <source>
        <dbReference type="Pfam" id="PF25164"/>
    </source>
</evidence>
<feature type="domain" description="Competence protein CoiA-like N-terminal" evidence="1">
    <location>
        <begin position="24"/>
        <end position="62"/>
    </location>
</feature>
<keyword evidence="3" id="KW-1185">Reference proteome</keyword>
<organism evidence="2 3">
    <name type="scientific">Dehalogenimonas formicexedens</name>
    <dbReference type="NCBI Taxonomy" id="1839801"/>
    <lineage>
        <taxon>Bacteria</taxon>
        <taxon>Bacillati</taxon>
        <taxon>Chloroflexota</taxon>
        <taxon>Dehalococcoidia</taxon>
        <taxon>Dehalococcoidales</taxon>
        <taxon>Dehalococcoidaceae</taxon>
        <taxon>Dehalogenimonas</taxon>
    </lineage>
</organism>
<dbReference type="EMBL" id="CP018258">
    <property type="protein sequence ID" value="APV44157.1"/>
    <property type="molecule type" value="Genomic_DNA"/>
</dbReference>
<accession>A0A1P8F6P6</accession>
<evidence type="ECO:0000313" key="3">
    <source>
        <dbReference type="Proteomes" id="UP000185934"/>
    </source>
</evidence>
<dbReference type="AlphaFoldDB" id="A0A1P8F6P6"/>
<protein>
    <submittedName>
        <fullName evidence="2">Competence protein CoiA-like family protein</fullName>
    </submittedName>
</protein>
<reference evidence="3" key="1">
    <citation type="submission" date="2016-11" db="EMBL/GenBank/DDBJ databases">
        <title>Dehalogenimonas formicexedens sp. nov., a chlorinated alkane respiring bacterium isolated from contaminated groundwater.</title>
        <authorList>
            <person name="Key T.A."/>
            <person name="Bowman K.S."/>
            <person name="Lee I."/>
            <person name="Chun J."/>
            <person name="Albuquerque L."/>
            <person name="da Costa M.S."/>
            <person name="Rainey F.A."/>
            <person name="Moe W.M."/>
        </authorList>
    </citation>
    <scope>NUCLEOTIDE SEQUENCE [LARGE SCALE GENOMIC DNA]</scope>
    <source>
        <strain evidence="3">NSZ-14</strain>
    </source>
</reference>